<dbReference type="EMBL" id="JAUSTT010000016">
    <property type="protein sequence ID" value="MDQ0176922.1"/>
    <property type="molecule type" value="Genomic_DNA"/>
</dbReference>
<evidence type="ECO:0000313" key="2">
    <source>
        <dbReference type="Proteomes" id="UP001223586"/>
    </source>
</evidence>
<accession>A0ABT9WUN1</accession>
<organism evidence="1 2">
    <name type="scientific">Bacillus chungangensis</name>
    <dbReference type="NCBI Taxonomy" id="587633"/>
    <lineage>
        <taxon>Bacteria</taxon>
        <taxon>Bacillati</taxon>
        <taxon>Bacillota</taxon>
        <taxon>Bacilli</taxon>
        <taxon>Bacillales</taxon>
        <taxon>Bacillaceae</taxon>
        <taxon>Bacillus</taxon>
    </lineage>
</organism>
<comment type="caution">
    <text evidence="1">The sequence shown here is derived from an EMBL/GenBank/DDBJ whole genome shotgun (WGS) entry which is preliminary data.</text>
</comment>
<proteinExistence type="predicted"/>
<dbReference type="Proteomes" id="UP001223586">
    <property type="component" value="Unassembled WGS sequence"/>
</dbReference>
<sequence>MNGEKNTYYIEIGSGEISRSKTSSTWNYKIQATDEEITKLRQIFDDNYTTEWVNFFRAHVPFLEYHHDQSNDEYDANMKKVYAMIYQLGDEEAREHIRSTGIIRIID</sequence>
<evidence type="ECO:0008006" key="3">
    <source>
        <dbReference type="Google" id="ProtNLM"/>
    </source>
</evidence>
<keyword evidence="2" id="KW-1185">Reference proteome</keyword>
<name>A0ABT9WUN1_9BACI</name>
<evidence type="ECO:0000313" key="1">
    <source>
        <dbReference type="EMBL" id="MDQ0176922.1"/>
    </source>
</evidence>
<dbReference type="RefSeq" id="WP_307230459.1">
    <property type="nucleotide sequence ID" value="NZ_JAUSTT010000016.1"/>
</dbReference>
<protein>
    <recommendedName>
        <fullName evidence="3">Hydrolase</fullName>
    </recommendedName>
</protein>
<reference evidence="1 2" key="1">
    <citation type="submission" date="2023-07" db="EMBL/GenBank/DDBJ databases">
        <title>Genomic Encyclopedia of Type Strains, Phase IV (KMG-IV): sequencing the most valuable type-strain genomes for metagenomic binning, comparative biology and taxonomic classification.</title>
        <authorList>
            <person name="Goeker M."/>
        </authorList>
    </citation>
    <scope>NUCLEOTIDE SEQUENCE [LARGE SCALE GENOMIC DNA]</scope>
    <source>
        <strain evidence="1 2">DSM 23837</strain>
    </source>
</reference>
<gene>
    <name evidence="1" type="ORF">J2S08_002780</name>
</gene>